<evidence type="ECO:0000313" key="4">
    <source>
        <dbReference type="EMBL" id="TQS21633.1"/>
    </source>
</evidence>
<evidence type="ECO:0000256" key="2">
    <source>
        <dbReference type="SAM" id="MobiDB-lite"/>
    </source>
</evidence>
<comment type="caution">
    <text evidence="4">The sequence shown here is derived from an EMBL/GenBank/DDBJ whole genome shotgun (WGS) entry which is preliminary data.</text>
</comment>
<dbReference type="AlphaFoldDB" id="A0A544YXY5"/>
<name>A0A544YXY5_9ACTN</name>
<protein>
    <submittedName>
        <fullName evidence="4">Thioesterase</fullName>
    </submittedName>
</protein>
<dbReference type="Proteomes" id="UP000316541">
    <property type="component" value="Unassembled WGS sequence"/>
</dbReference>
<dbReference type="SUPFAM" id="SSF53474">
    <property type="entry name" value="alpha/beta-Hydrolases"/>
    <property type="match status" value="1"/>
</dbReference>
<dbReference type="GO" id="GO:0008610">
    <property type="term" value="P:lipid biosynthetic process"/>
    <property type="evidence" value="ECO:0007669"/>
    <property type="project" value="TreeGrafter"/>
</dbReference>
<dbReference type="InterPro" id="IPR001031">
    <property type="entry name" value="Thioesterase"/>
</dbReference>
<evidence type="ECO:0000256" key="1">
    <source>
        <dbReference type="ARBA" id="ARBA00007169"/>
    </source>
</evidence>
<feature type="region of interest" description="Disordered" evidence="2">
    <location>
        <begin position="1"/>
        <end position="29"/>
    </location>
</feature>
<reference evidence="4 5" key="1">
    <citation type="submission" date="2019-07" db="EMBL/GenBank/DDBJ databases">
        <title>Microbispora hainanensis DSM 45428.</title>
        <authorList>
            <person name="Thawai C."/>
        </authorList>
    </citation>
    <scope>NUCLEOTIDE SEQUENCE [LARGE SCALE GENOMIC DNA]</scope>
    <source>
        <strain evidence="4 5">DSM 45428</strain>
    </source>
</reference>
<dbReference type="InterPro" id="IPR012223">
    <property type="entry name" value="TEII"/>
</dbReference>
<sequence length="296" mass="32497">MGQPLPDPPGAAHHHSRARGLVPGHRDGRPRLVITERPSAQGASPASPWLLCRRRNPDARIRIYCFPHSGGSPAEYLCWADDLPEAEIWGVQLPGRGGRLAEAPHLEVREAVRAFVRAVEPVAPFAFFGHSLGALLAFEAARLLVARGGRAPAHLLLSAMPAPQLEFARPDVGRLPDAELLAYVDVAYGTVPAAVREDPELVKLVAPAYRADLTMVARYRYEPAEPLDVPMTLLGGADDSLSGELDGWRAHSRREPGLRLFPGGHFYLRDRHHEVMSTIRRAVLSHPEDLPVDREE</sequence>
<proteinExistence type="inferred from homology"/>
<gene>
    <name evidence="4" type="ORF">FLX08_10525</name>
</gene>
<evidence type="ECO:0000259" key="3">
    <source>
        <dbReference type="Pfam" id="PF00975"/>
    </source>
</evidence>
<dbReference type="Pfam" id="PF00975">
    <property type="entry name" value="Thioesterase"/>
    <property type="match status" value="1"/>
</dbReference>
<comment type="similarity">
    <text evidence="1">Belongs to the thioesterase family.</text>
</comment>
<dbReference type="Gene3D" id="3.40.50.1820">
    <property type="entry name" value="alpha/beta hydrolase"/>
    <property type="match status" value="1"/>
</dbReference>
<dbReference type="EMBL" id="VIRM01000010">
    <property type="protein sequence ID" value="TQS21633.1"/>
    <property type="molecule type" value="Genomic_DNA"/>
</dbReference>
<accession>A0A544YXY5</accession>
<dbReference type="PANTHER" id="PTHR11487">
    <property type="entry name" value="THIOESTERASE"/>
    <property type="match status" value="1"/>
</dbReference>
<feature type="domain" description="Thioesterase" evidence="3">
    <location>
        <begin position="62"/>
        <end position="281"/>
    </location>
</feature>
<organism evidence="4 5">
    <name type="scientific">Microbispora hainanensis</name>
    <dbReference type="NCBI Taxonomy" id="568844"/>
    <lineage>
        <taxon>Bacteria</taxon>
        <taxon>Bacillati</taxon>
        <taxon>Actinomycetota</taxon>
        <taxon>Actinomycetes</taxon>
        <taxon>Streptosporangiales</taxon>
        <taxon>Streptosporangiaceae</taxon>
        <taxon>Microbispora</taxon>
    </lineage>
</organism>
<evidence type="ECO:0000313" key="5">
    <source>
        <dbReference type="Proteomes" id="UP000316541"/>
    </source>
</evidence>
<dbReference type="InterPro" id="IPR029058">
    <property type="entry name" value="AB_hydrolase_fold"/>
</dbReference>
<dbReference type="PANTHER" id="PTHR11487:SF0">
    <property type="entry name" value="S-ACYL FATTY ACID SYNTHASE THIOESTERASE, MEDIUM CHAIN"/>
    <property type="match status" value="1"/>
</dbReference>